<evidence type="ECO:0000256" key="1">
    <source>
        <dbReference type="SAM" id="SignalP"/>
    </source>
</evidence>
<keyword evidence="1" id="KW-0732">Signal</keyword>
<evidence type="ECO:0000313" key="3">
    <source>
        <dbReference type="EnsemblPlants" id="KRH52828"/>
    </source>
</evidence>
<evidence type="ECO:0000313" key="2">
    <source>
        <dbReference type="EMBL" id="KRH52828.1"/>
    </source>
</evidence>
<dbReference type="EnsemblPlants" id="KRH52828">
    <property type="protein sequence ID" value="KRH52828"/>
    <property type="gene ID" value="GLYMA_06G089500"/>
</dbReference>
<dbReference type="Gramene" id="KRH52828">
    <property type="protein sequence ID" value="KRH52828"/>
    <property type="gene ID" value="GLYMA_06G089500"/>
</dbReference>
<dbReference type="Proteomes" id="UP000008827">
    <property type="component" value="Chromosome 6"/>
</dbReference>
<proteinExistence type="predicted"/>
<reference evidence="2 3" key="1">
    <citation type="journal article" date="2010" name="Nature">
        <title>Genome sequence of the palaeopolyploid soybean.</title>
        <authorList>
            <person name="Schmutz J."/>
            <person name="Cannon S.B."/>
            <person name="Schlueter J."/>
            <person name="Ma J."/>
            <person name="Mitros T."/>
            <person name="Nelson W."/>
            <person name="Hyten D.L."/>
            <person name="Song Q."/>
            <person name="Thelen J.J."/>
            <person name="Cheng J."/>
            <person name="Xu D."/>
            <person name="Hellsten U."/>
            <person name="May G.D."/>
            <person name="Yu Y."/>
            <person name="Sakurai T."/>
            <person name="Umezawa T."/>
            <person name="Bhattacharyya M.K."/>
            <person name="Sandhu D."/>
            <person name="Valliyodan B."/>
            <person name="Lindquist E."/>
            <person name="Peto M."/>
            <person name="Grant D."/>
            <person name="Shu S."/>
            <person name="Goodstein D."/>
            <person name="Barry K."/>
            <person name="Futrell-Griggs M."/>
            <person name="Abernathy B."/>
            <person name="Du J."/>
            <person name="Tian Z."/>
            <person name="Zhu L."/>
            <person name="Gill N."/>
            <person name="Joshi T."/>
            <person name="Libault M."/>
            <person name="Sethuraman A."/>
            <person name="Zhang X.-C."/>
            <person name="Shinozaki K."/>
            <person name="Nguyen H.T."/>
            <person name="Wing R.A."/>
            <person name="Cregan P."/>
            <person name="Specht J."/>
            <person name="Grimwood J."/>
            <person name="Rokhsar D."/>
            <person name="Stacey G."/>
            <person name="Shoemaker R.C."/>
            <person name="Jackson S.A."/>
        </authorList>
    </citation>
    <scope>NUCLEOTIDE SEQUENCE</scope>
    <source>
        <strain evidence="3">cv. Williams 82</strain>
        <tissue evidence="2">Callus</tissue>
    </source>
</reference>
<gene>
    <name evidence="2" type="ORF">GLYMA_06G089500</name>
</gene>
<sequence>MDMVWGRESCARTEITFFCSVLFWSVRSSLTITPKGCYMWGPNTPHTITCLSSQVFTHHNHVLTSQPRST</sequence>
<name>A0A0R0JE89_SOYBN</name>
<dbReference type="AlphaFoldDB" id="A0A0R0JE89"/>
<accession>A0A0R0JE89</accession>
<keyword evidence="4" id="KW-1185">Reference proteome</keyword>
<feature type="signal peptide" evidence="1">
    <location>
        <begin position="1"/>
        <end position="31"/>
    </location>
</feature>
<reference evidence="3" key="2">
    <citation type="submission" date="2018-02" db="UniProtKB">
        <authorList>
            <consortium name="EnsemblPlants"/>
        </authorList>
    </citation>
    <scope>IDENTIFICATION</scope>
    <source>
        <strain evidence="3">Williams 82</strain>
    </source>
</reference>
<dbReference type="InParanoid" id="A0A0R0JE89"/>
<protein>
    <submittedName>
        <fullName evidence="2 3">Uncharacterized protein</fullName>
    </submittedName>
</protein>
<reference evidence="2" key="3">
    <citation type="submission" date="2018-07" db="EMBL/GenBank/DDBJ databases">
        <title>WGS assembly of Glycine max.</title>
        <authorList>
            <person name="Schmutz J."/>
            <person name="Cannon S."/>
            <person name="Schlueter J."/>
            <person name="Ma J."/>
            <person name="Mitros T."/>
            <person name="Nelson W."/>
            <person name="Hyten D."/>
            <person name="Song Q."/>
            <person name="Thelen J."/>
            <person name="Cheng J."/>
            <person name="Xu D."/>
            <person name="Hellsten U."/>
            <person name="May G."/>
            <person name="Yu Y."/>
            <person name="Sakurai T."/>
            <person name="Umezawa T."/>
            <person name="Bhattacharyya M."/>
            <person name="Sandhu D."/>
            <person name="Valliyodan B."/>
            <person name="Lindquist E."/>
            <person name="Peto M."/>
            <person name="Grant D."/>
            <person name="Shu S."/>
            <person name="Goodstein D."/>
            <person name="Barry K."/>
            <person name="Futrell-Griggs M."/>
            <person name="Abernathy B."/>
            <person name="Du J."/>
            <person name="Tian Z."/>
            <person name="Zhu L."/>
            <person name="Gill N."/>
            <person name="Joshi T."/>
            <person name="Libault M."/>
            <person name="Sethuraman A."/>
            <person name="Zhang X."/>
            <person name="Shinozaki K."/>
            <person name="Nguyen H."/>
            <person name="Wing R."/>
            <person name="Cregan P."/>
            <person name="Specht J."/>
            <person name="Grimwood J."/>
            <person name="Rokhsar D."/>
            <person name="Stacey G."/>
            <person name="Shoemaker R."/>
            <person name="Jackson S."/>
        </authorList>
    </citation>
    <scope>NUCLEOTIDE SEQUENCE</scope>
    <source>
        <tissue evidence="2">Callus</tissue>
    </source>
</reference>
<evidence type="ECO:0000313" key="4">
    <source>
        <dbReference type="Proteomes" id="UP000008827"/>
    </source>
</evidence>
<feature type="chain" id="PRO_5014522007" evidence="1">
    <location>
        <begin position="32"/>
        <end position="70"/>
    </location>
</feature>
<dbReference type="EMBL" id="CM000839">
    <property type="protein sequence ID" value="KRH52828.1"/>
    <property type="molecule type" value="Genomic_DNA"/>
</dbReference>
<organism evidence="2">
    <name type="scientific">Glycine max</name>
    <name type="common">Soybean</name>
    <name type="synonym">Glycine hispida</name>
    <dbReference type="NCBI Taxonomy" id="3847"/>
    <lineage>
        <taxon>Eukaryota</taxon>
        <taxon>Viridiplantae</taxon>
        <taxon>Streptophyta</taxon>
        <taxon>Embryophyta</taxon>
        <taxon>Tracheophyta</taxon>
        <taxon>Spermatophyta</taxon>
        <taxon>Magnoliopsida</taxon>
        <taxon>eudicotyledons</taxon>
        <taxon>Gunneridae</taxon>
        <taxon>Pentapetalae</taxon>
        <taxon>rosids</taxon>
        <taxon>fabids</taxon>
        <taxon>Fabales</taxon>
        <taxon>Fabaceae</taxon>
        <taxon>Papilionoideae</taxon>
        <taxon>50 kb inversion clade</taxon>
        <taxon>NPAAA clade</taxon>
        <taxon>indigoferoid/millettioid clade</taxon>
        <taxon>Phaseoleae</taxon>
        <taxon>Glycine</taxon>
        <taxon>Glycine subgen. Soja</taxon>
    </lineage>
</organism>